<gene>
    <name evidence="1" type="ORF">RhiirA4_466281</name>
</gene>
<keyword evidence="2" id="KW-1185">Reference proteome</keyword>
<accession>A0A2I1GTR4</accession>
<organism evidence="1 2">
    <name type="scientific">Rhizophagus irregularis</name>
    <dbReference type="NCBI Taxonomy" id="588596"/>
    <lineage>
        <taxon>Eukaryota</taxon>
        <taxon>Fungi</taxon>
        <taxon>Fungi incertae sedis</taxon>
        <taxon>Mucoromycota</taxon>
        <taxon>Glomeromycotina</taxon>
        <taxon>Glomeromycetes</taxon>
        <taxon>Glomerales</taxon>
        <taxon>Glomeraceae</taxon>
        <taxon>Rhizophagus</taxon>
    </lineage>
</organism>
<evidence type="ECO:0000313" key="2">
    <source>
        <dbReference type="Proteomes" id="UP000234323"/>
    </source>
</evidence>
<reference evidence="1 2" key="1">
    <citation type="submission" date="2015-10" db="EMBL/GenBank/DDBJ databases">
        <title>Genome analyses suggest a sexual origin of heterokaryosis in a supposedly ancient asexual fungus.</title>
        <authorList>
            <person name="Ropars J."/>
            <person name="Sedzielewska K."/>
            <person name="Noel J."/>
            <person name="Charron P."/>
            <person name="Farinelli L."/>
            <person name="Marton T."/>
            <person name="Kruger M."/>
            <person name="Pelin A."/>
            <person name="Brachmann A."/>
            <person name="Corradi N."/>
        </authorList>
    </citation>
    <scope>NUCLEOTIDE SEQUENCE [LARGE SCALE GENOMIC DNA]</scope>
    <source>
        <strain evidence="1 2">A4</strain>
    </source>
</reference>
<comment type="caution">
    <text evidence="1">The sequence shown here is derived from an EMBL/GenBank/DDBJ whole genome shotgun (WGS) entry which is preliminary data.</text>
</comment>
<evidence type="ECO:0000313" key="1">
    <source>
        <dbReference type="EMBL" id="PKY50039.1"/>
    </source>
</evidence>
<sequence length="77" mass="9143">MDRIFGCRENISPSFISNDSTGYISDEEKEVKVKNNSVESLVANEYKLQTEKLEVEKKKWEYEREKLRLSHELSMKK</sequence>
<protein>
    <submittedName>
        <fullName evidence="1">Uncharacterized protein</fullName>
    </submittedName>
</protein>
<name>A0A2I1GTR4_9GLOM</name>
<dbReference type="EMBL" id="LLXI01000816">
    <property type="protein sequence ID" value="PKY50039.1"/>
    <property type="molecule type" value="Genomic_DNA"/>
</dbReference>
<proteinExistence type="predicted"/>
<dbReference type="Proteomes" id="UP000234323">
    <property type="component" value="Unassembled WGS sequence"/>
</dbReference>
<dbReference type="AlphaFoldDB" id="A0A2I1GTR4"/>